<keyword evidence="3" id="KW-1185">Reference proteome</keyword>
<protein>
    <submittedName>
        <fullName evidence="2">Uncharacterized protein</fullName>
    </submittedName>
</protein>
<dbReference type="Proteomes" id="UP000026962">
    <property type="component" value="Chromosome 11"/>
</dbReference>
<sequence length="78" mass="8803">MFTSFVLHHRINDSARGVTTRKTTHFIQSTADFAAHPLRPPFSRRASPAPPLHQPLISPHNLRISAEQSKGLRLKQLL</sequence>
<reference evidence="2" key="1">
    <citation type="submission" date="2015-04" db="UniProtKB">
        <authorList>
            <consortium name="EnsemblPlants"/>
        </authorList>
    </citation>
    <scope>IDENTIFICATION</scope>
</reference>
<feature type="region of interest" description="Disordered" evidence="1">
    <location>
        <begin position="37"/>
        <end position="63"/>
    </location>
</feature>
<dbReference type="EnsemblPlants" id="OPUNC11G00500.1">
    <property type="protein sequence ID" value="OPUNC11G00500.1"/>
    <property type="gene ID" value="OPUNC11G00500"/>
</dbReference>
<organism evidence="2">
    <name type="scientific">Oryza punctata</name>
    <name type="common">Red rice</name>
    <dbReference type="NCBI Taxonomy" id="4537"/>
    <lineage>
        <taxon>Eukaryota</taxon>
        <taxon>Viridiplantae</taxon>
        <taxon>Streptophyta</taxon>
        <taxon>Embryophyta</taxon>
        <taxon>Tracheophyta</taxon>
        <taxon>Spermatophyta</taxon>
        <taxon>Magnoliopsida</taxon>
        <taxon>Liliopsida</taxon>
        <taxon>Poales</taxon>
        <taxon>Poaceae</taxon>
        <taxon>BOP clade</taxon>
        <taxon>Oryzoideae</taxon>
        <taxon>Oryzeae</taxon>
        <taxon>Oryzinae</taxon>
        <taxon>Oryza</taxon>
    </lineage>
</organism>
<proteinExistence type="predicted"/>
<dbReference type="HOGENOM" id="CLU_2626212_0_0_1"/>
<accession>A0A0E0MBK7</accession>
<dbReference type="Gramene" id="OPUNC11G00500.1">
    <property type="protein sequence ID" value="OPUNC11G00500.1"/>
    <property type="gene ID" value="OPUNC11G00500"/>
</dbReference>
<reference evidence="2" key="2">
    <citation type="submission" date="2018-05" db="EMBL/GenBank/DDBJ databases">
        <title>OpunRS2 (Oryza punctata Reference Sequence Version 2).</title>
        <authorList>
            <person name="Zhang J."/>
            <person name="Kudrna D."/>
            <person name="Lee S."/>
            <person name="Talag J."/>
            <person name="Welchert J."/>
            <person name="Wing R.A."/>
        </authorList>
    </citation>
    <scope>NUCLEOTIDE SEQUENCE [LARGE SCALE GENOMIC DNA]</scope>
</reference>
<dbReference type="AlphaFoldDB" id="A0A0E0MBK7"/>
<evidence type="ECO:0000256" key="1">
    <source>
        <dbReference type="SAM" id="MobiDB-lite"/>
    </source>
</evidence>
<evidence type="ECO:0000313" key="2">
    <source>
        <dbReference type="EnsemblPlants" id="OPUNC11G00500.1"/>
    </source>
</evidence>
<name>A0A0E0MBK7_ORYPU</name>
<evidence type="ECO:0000313" key="3">
    <source>
        <dbReference type="Proteomes" id="UP000026962"/>
    </source>
</evidence>